<evidence type="ECO:0000313" key="1">
    <source>
        <dbReference type="EMBL" id="EEJ71425.1"/>
    </source>
</evidence>
<proteinExistence type="predicted"/>
<reference evidence="1 2" key="1">
    <citation type="submission" date="2009-01" db="EMBL/GenBank/DDBJ databases">
        <authorList>
            <person name="Qin X."/>
            <person name="Bachman B."/>
            <person name="Battles P."/>
            <person name="Bell A."/>
            <person name="Bess C."/>
            <person name="Bickham C."/>
            <person name="Chaboub L."/>
            <person name="Chen D."/>
            <person name="Coyle M."/>
            <person name="Deiros D.R."/>
            <person name="Dinh H."/>
            <person name="Forbes L."/>
            <person name="Fowler G."/>
            <person name="Francisco L."/>
            <person name="Fu Q."/>
            <person name="Gubbala S."/>
            <person name="Hale W."/>
            <person name="Han Y."/>
            <person name="Hemphill L."/>
            <person name="Highlander S.K."/>
            <person name="Hirani K."/>
            <person name="Hogues M."/>
            <person name="Jackson L."/>
            <person name="Jakkamsetti A."/>
            <person name="Javaid M."/>
            <person name="Jiang H."/>
            <person name="Korchina V."/>
            <person name="Kovar C."/>
            <person name="Lara F."/>
            <person name="Lee S."/>
            <person name="Mata R."/>
            <person name="Mathew T."/>
            <person name="Moen C."/>
            <person name="Morales K."/>
            <person name="Munidasa M."/>
            <person name="Nazareth L."/>
            <person name="Ngo R."/>
            <person name="Nguyen L."/>
            <person name="Okwuonu G."/>
            <person name="Ongeri F."/>
            <person name="Patil S."/>
            <person name="Petrosino J."/>
            <person name="Pham C."/>
            <person name="Pham P."/>
            <person name="Pu L.-L."/>
            <person name="Puazo M."/>
            <person name="Raj R."/>
            <person name="Reid J."/>
            <person name="Rouhana J."/>
            <person name="Saada N."/>
            <person name="Shang Y."/>
            <person name="Simmons D."/>
            <person name="Thornton R."/>
            <person name="Warren J."/>
            <person name="Weissenberger G."/>
            <person name="Zhang J."/>
            <person name="Zhang L."/>
            <person name="Zhou C."/>
            <person name="Zhu D."/>
            <person name="Muzny D."/>
            <person name="Worley K."/>
            <person name="Gibbs R."/>
        </authorList>
    </citation>
    <scope>NUCLEOTIDE SEQUENCE [LARGE SCALE GENOMIC DNA]</scope>
    <source>
        <strain evidence="1 2">DSM 16047</strain>
    </source>
</reference>
<keyword evidence="2" id="KW-1185">Reference proteome</keyword>
<accession>C2EPW3</accession>
<evidence type="ECO:0000313" key="2">
    <source>
        <dbReference type="Proteomes" id="UP000005583"/>
    </source>
</evidence>
<dbReference type="STRING" id="525365.HMPREF0548_1709"/>
<gene>
    <name evidence="1" type="ORF">HMPREF0548_1709</name>
</gene>
<organism evidence="1 2">
    <name type="scientific">Lactobacillus ultunensis DSM 16047</name>
    <dbReference type="NCBI Taxonomy" id="525365"/>
    <lineage>
        <taxon>Bacteria</taxon>
        <taxon>Bacillati</taxon>
        <taxon>Bacillota</taxon>
        <taxon>Bacilli</taxon>
        <taxon>Lactobacillales</taxon>
        <taxon>Lactobacillaceae</taxon>
        <taxon>Lactobacillus</taxon>
    </lineage>
</organism>
<feature type="non-terminal residue" evidence="1">
    <location>
        <position position="686"/>
    </location>
</feature>
<dbReference type="EMBL" id="ACGU01000084">
    <property type="protein sequence ID" value="EEJ71425.1"/>
    <property type="molecule type" value="Genomic_DNA"/>
</dbReference>
<name>C2EPW3_9LACO</name>
<dbReference type="AlphaFoldDB" id="C2EPW3"/>
<sequence>TMLFSNPTGNGGYTDTSKWGCLDMDNWHATVNGNYLDIDKYFPAIDRGTDPHGSLNLGDNSNKRNTNIIIPNADDFAAHHTADNLSGTWRSGLQTRISSTVTEKIINELNPYSIAFSKTGNNQNTILKDNYNGGNYGAFAANRHSISNLTNFDGTNLDVSNIHDFGGMFINDSKLNDDSLKTIKGWDVSNRETLSIGNSFFGMFAGDTSLHDLTPLKIWKIGKNSRGSDDTTPINVASMFNFGPNDGKTIYADISKWNLKSVKNLVDGMDISGMYEMFDDSSNHAIRVNVENMPNWEWTKETLDGSAWGVPSINNESIFSHPASKNLIFLVHSAPLSPSIPPVLSPEPENTIKIGTVTTNSPVFVSDMNDIIDPVTNDRYSVESGEWYGVQDGKAVGLALAYARDILRTKIVNWHRNNTLQDKELLIDQSDQNDAIATLNANLEKQEIDGGLINTPVNSDPAIYAGIKARSERDTQTLSQLGSEAYEWQLENITSSGSVIPSSSATKKDGTLEYTGKVKSKFDPEKSVEVKVTVRVTGGREKLVSKKASEVGSIDNNGLNDWAKATIANAGSLESRTNHTDSWFADNTFQWVKENPSGSFNINGSNYSVIGSIDELLESINSSNPDFEVGTPSTYSTYSENPVSINGRNYNNVKKGYVMITYHKPNVADSEHPIVYSRQIVEVPVQ</sequence>
<protein>
    <submittedName>
        <fullName evidence="1">Uncharacterized protein</fullName>
    </submittedName>
</protein>
<comment type="caution">
    <text evidence="1">The sequence shown here is derived from an EMBL/GenBank/DDBJ whole genome shotgun (WGS) entry which is preliminary data.</text>
</comment>
<dbReference type="Proteomes" id="UP000005583">
    <property type="component" value="Unassembled WGS sequence"/>
</dbReference>
<dbReference type="HOGENOM" id="CLU_400936_0_0_9"/>
<feature type="non-terminal residue" evidence="1">
    <location>
        <position position="1"/>
    </location>
</feature>